<dbReference type="STRING" id="1871111.GCA_001704615_00891"/>
<dbReference type="OrthoDB" id="9831744at2"/>
<protein>
    <submittedName>
        <fullName evidence="1">Uncharacterized protein</fullName>
    </submittedName>
</protein>
<keyword evidence="2" id="KW-1185">Reference proteome</keyword>
<geneLocation type="plasmid" evidence="1 2">
    <name>p1_010030</name>
</geneLocation>
<reference evidence="1" key="1">
    <citation type="submission" date="2019-08" db="EMBL/GenBank/DDBJ databases">
        <title>The complete genome of Acinetobacter defluvii strain WCHAD010030.</title>
        <authorList>
            <person name="Hu Y."/>
            <person name="Qin J."/>
            <person name="Feng Y."/>
            <person name="Zong Z."/>
        </authorList>
    </citation>
    <scope>NUCLEOTIDE SEQUENCE</scope>
    <source>
        <strain evidence="1">WCHA30</strain>
        <plasmid evidence="1">p1_010030</plasmid>
    </source>
</reference>
<evidence type="ECO:0000313" key="1">
    <source>
        <dbReference type="EMBL" id="AWL27160.1"/>
    </source>
</evidence>
<name>A0A2S2F8B5_9GAMM</name>
<dbReference type="KEGG" id="adv:DJ533_00305"/>
<dbReference type="AlphaFoldDB" id="A0A2S2F8B5"/>
<proteinExistence type="predicted"/>
<accession>A0A2S2F8B5</accession>
<evidence type="ECO:0000313" key="2">
    <source>
        <dbReference type="Proteomes" id="UP000245977"/>
    </source>
</evidence>
<dbReference type="EMBL" id="CP029389">
    <property type="protein sequence ID" value="AWL27160.1"/>
    <property type="molecule type" value="Genomic_DNA"/>
</dbReference>
<dbReference type="Proteomes" id="UP000245977">
    <property type="component" value="Plasmid p1_010030"/>
</dbReference>
<gene>
    <name evidence="1" type="ORF">DJ533_00305</name>
</gene>
<keyword evidence="1" id="KW-0614">Plasmid</keyword>
<dbReference type="RefSeq" id="WP_065994772.1">
    <property type="nucleotide sequence ID" value="NZ_CP029389.2"/>
</dbReference>
<sequence length="128" mass="15042">MMYQDLIAMQEQYLAVENEKIKTSEYEDHWLLTMDDLKSDEHVSNLLILWLEKNPMPKFTTHNDYNHAVEKAYWALRKDEACTFFLEGVYPLHVPSYRYNIEQAILGRADGTMLAASMAYVENLMKSL</sequence>
<organism evidence="1 2">
    <name type="scientific">Acinetobacter defluvii</name>
    <dbReference type="NCBI Taxonomy" id="1871111"/>
    <lineage>
        <taxon>Bacteria</taxon>
        <taxon>Pseudomonadati</taxon>
        <taxon>Pseudomonadota</taxon>
        <taxon>Gammaproteobacteria</taxon>
        <taxon>Moraxellales</taxon>
        <taxon>Moraxellaceae</taxon>
        <taxon>Acinetobacter</taxon>
    </lineage>
</organism>